<proteinExistence type="predicted"/>
<evidence type="ECO:0000313" key="1">
    <source>
        <dbReference type="EMBL" id="OPJ69914.1"/>
    </source>
</evidence>
<keyword evidence="2" id="KW-1185">Reference proteome</keyword>
<organism evidence="1 2">
    <name type="scientific">Patagioenas fasciata monilis</name>
    <dbReference type="NCBI Taxonomy" id="372326"/>
    <lineage>
        <taxon>Eukaryota</taxon>
        <taxon>Metazoa</taxon>
        <taxon>Chordata</taxon>
        <taxon>Craniata</taxon>
        <taxon>Vertebrata</taxon>
        <taxon>Euteleostomi</taxon>
        <taxon>Archelosauria</taxon>
        <taxon>Archosauria</taxon>
        <taxon>Dinosauria</taxon>
        <taxon>Saurischia</taxon>
        <taxon>Theropoda</taxon>
        <taxon>Coelurosauria</taxon>
        <taxon>Aves</taxon>
        <taxon>Neognathae</taxon>
        <taxon>Neoaves</taxon>
        <taxon>Columbimorphae</taxon>
        <taxon>Columbiformes</taxon>
        <taxon>Columbidae</taxon>
        <taxon>Patagioenas</taxon>
    </lineage>
</organism>
<sequence length="98" mass="10580">MTILYNSEVLLSSPQTGRIPDAVPSALPQGGVSSCEIKRVLKMSCWLRCLGKAVLAGLGGRVTVLIFLPPHPGCWRTVCISIHSALERHGQKAQLFVL</sequence>
<gene>
    <name evidence="1" type="ORF">AV530_017548</name>
</gene>
<comment type="caution">
    <text evidence="1">The sequence shown here is derived from an EMBL/GenBank/DDBJ whole genome shotgun (WGS) entry which is preliminary data.</text>
</comment>
<dbReference type="Proteomes" id="UP000190648">
    <property type="component" value="Unassembled WGS sequence"/>
</dbReference>
<dbReference type="AlphaFoldDB" id="A0A1V4JCW2"/>
<accession>A0A1V4JCW2</accession>
<dbReference type="EMBL" id="LSYS01008051">
    <property type="protein sequence ID" value="OPJ69914.1"/>
    <property type="molecule type" value="Genomic_DNA"/>
</dbReference>
<evidence type="ECO:0000313" key="2">
    <source>
        <dbReference type="Proteomes" id="UP000190648"/>
    </source>
</evidence>
<name>A0A1V4JCW2_PATFA</name>
<reference evidence="1 2" key="1">
    <citation type="submission" date="2016-02" db="EMBL/GenBank/DDBJ databases">
        <title>Band-tailed pigeon sequencing and assembly.</title>
        <authorList>
            <person name="Soares A.E."/>
            <person name="Novak B.J."/>
            <person name="Rice E.S."/>
            <person name="O'Connell B."/>
            <person name="Chang D."/>
            <person name="Weber S."/>
            <person name="Shapiro B."/>
        </authorList>
    </citation>
    <scope>NUCLEOTIDE SEQUENCE [LARGE SCALE GENOMIC DNA]</scope>
    <source>
        <strain evidence="1">BTP2013</strain>
        <tissue evidence="1">Blood</tissue>
    </source>
</reference>
<protein>
    <submittedName>
        <fullName evidence="1">Uncharacterized protein</fullName>
    </submittedName>
</protein>